<accession>A0AAD4H1Q7</accession>
<dbReference type="Gene3D" id="1.20.1050.10">
    <property type="match status" value="1"/>
</dbReference>
<dbReference type="EMBL" id="JAAAIL010001639">
    <property type="protein sequence ID" value="KAG0267113.1"/>
    <property type="molecule type" value="Genomic_DNA"/>
</dbReference>
<gene>
    <name evidence="1" type="ORF">BGZ95_002912</name>
</gene>
<keyword evidence="2" id="KW-1185">Reference proteome</keyword>
<dbReference type="InterPro" id="IPR036282">
    <property type="entry name" value="Glutathione-S-Trfase_C_sf"/>
</dbReference>
<feature type="non-terminal residue" evidence="1">
    <location>
        <position position="1"/>
    </location>
</feature>
<proteinExistence type="predicted"/>
<dbReference type="Proteomes" id="UP001194580">
    <property type="component" value="Unassembled WGS sequence"/>
</dbReference>
<evidence type="ECO:0000313" key="2">
    <source>
        <dbReference type="Proteomes" id="UP001194580"/>
    </source>
</evidence>
<organism evidence="1 2">
    <name type="scientific">Linnemannia exigua</name>
    <dbReference type="NCBI Taxonomy" id="604196"/>
    <lineage>
        <taxon>Eukaryota</taxon>
        <taxon>Fungi</taxon>
        <taxon>Fungi incertae sedis</taxon>
        <taxon>Mucoromycota</taxon>
        <taxon>Mortierellomycotina</taxon>
        <taxon>Mortierellomycetes</taxon>
        <taxon>Mortierellales</taxon>
        <taxon>Mortierellaceae</taxon>
        <taxon>Linnemannia</taxon>
    </lineage>
</organism>
<comment type="caution">
    <text evidence="1">The sequence shown here is derived from an EMBL/GenBank/DDBJ whole genome shotgun (WGS) entry which is preliminary data.</text>
</comment>
<protein>
    <submittedName>
        <fullName evidence="1">Uncharacterized protein</fullName>
    </submittedName>
</protein>
<dbReference type="AlphaFoldDB" id="A0AAD4H1Q7"/>
<name>A0AAD4H1Q7_9FUNG</name>
<reference evidence="1" key="1">
    <citation type="journal article" date="2020" name="Fungal Divers.">
        <title>Resolving the Mortierellaceae phylogeny through synthesis of multi-gene phylogenetics and phylogenomics.</title>
        <authorList>
            <person name="Vandepol N."/>
            <person name="Liber J."/>
            <person name="Desiro A."/>
            <person name="Na H."/>
            <person name="Kennedy M."/>
            <person name="Barry K."/>
            <person name="Grigoriev I.V."/>
            <person name="Miller A.N."/>
            <person name="O'Donnell K."/>
            <person name="Stajich J.E."/>
            <person name="Bonito G."/>
        </authorList>
    </citation>
    <scope>NUCLEOTIDE SEQUENCE</scope>
    <source>
        <strain evidence="1">NRRL 28262</strain>
    </source>
</reference>
<sequence>ESIQKAFDERLKANKNLQRFLAWREAVVERPSVQKSLPSKEVVLDAYRAKFLKNRL</sequence>
<dbReference type="SUPFAM" id="SSF47616">
    <property type="entry name" value="GST C-terminal domain-like"/>
    <property type="match status" value="1"/>
</dbReference>
<evidence type="ECO:0000313" key="1">
    <source>
        <dbReference type="EMBL" id="KAG0267113.1"/>
    </source>
</evidence>